<organism evidence="3 4">
    <name type="scientific">Pedosphaera parvula (strain Ellin514)</name>
    <dbReference type="NCBI Taxonomy" id="320771"/>
    <lineage>
        <taxon>Bacteria</taxon>
        <taxon>Pseudomonadati</taxon>
        <taxon>Verrucomicrobiota</taxon>
        <taxon>Pedosphaerae</taxon>
        <taxon>Pedosphaerales</taxon>
        <taxon>Pedosphaeraceae</taxon>
        <taxon>Pedosphaera</taxon>
    </lineage>
</organism>
<sequence length="286" mass="31108">MNERIVGKGLALGLRFVRISIYKSASDPTNGKCNNLSMKVCSLPNCFATRMVSVMVGLSMLTLTGSAADEGKELPPPKEEPKVIDAGPPPSDAIVLFDGKDLSKWEGDKGGPAKWKVEDGVVTINGTGGIHTTQSFGDCQLHVEWATPAEVKGEGQGRGNSGIFLQSRYEIQVLDSYNNKTYFHGQAGSVYKQHAPLVNCCRKPGEWQAYDIIYHAPRFDADGKLTKPGTVTVLQNGVLVQDNAEILGGTSHIGAPKYAAHALKEPLALQDHHNPVRYRNIWIREL</sequence>
<comment type="caution">
    <text evidence="3">The sequence shown here is derived from an EMBL/GenBank/DDBJ whole genome shotgun (WGS) entry which is preliminary data.</text>
</comment>
<evidence type="ECO:0000313" key="3">
    <source>
        <dbReference type="EMBL" id="EEF60732.1"/>
    </source>
</evidence>
<dbReference type="Gene3D" id="2.60.120.560">
    <property type="entry name" value="Exo-inulinase, domain 1"/>
    <property type="match status" value="1"/>
</dbReference>
<evidence type="ECO:0000259" key="2">
    <source>
        <dbReference type="Pfam" id="PF06439"/>
    </source>
</evidence>
<dbReference type="STRING" id="320771.Cflav_PD3590"/>
<dbReference type="AlphaFoldDB" id="B9XH97"/>
<proteinExistence type="predicted"/>
<protein>
    <recommendedName>
        <fullName evidence="2">3-keto-alpha-glucoside-1,2-lyase/3-keto-2-hydroxy-glucal hydratase domain-containing protein</fullName>
    </recommendedName>
</protein>
<dbReference type="Pfam" id="PF06439">
    <property type="entry name" value="3keto-disac_hyd"/>
    <property type="match status" value="1"/>
</dbReference>
<name>B9XH97_PEDPL</name>
<dbReference type="GO" id="GO:0016787">
    <property type="term" value="F:hydrolase activity"/>
    <property type="evidence" value="ECO:0007669"/>
    <property type="project" value="InterPro"/>
</dbReference>
<reference evidence="3 4" key="1">
    <citation type="journal article" date="2011" name="J. Bacteriol.">
        <title>Genome sequence of 'Pedosphaera parvula' Ellin514, an aerobic Verrucomicrobial isolate from pasture soil.</title>
        <authorList>
            <person name="Kant R."/>
            <person name="van Passel M.W."/>
            <person name="Sangwan P."/>
            <person name="Palva A."/>
            <person name="Lucas S."/>
            <person name="Copeland A."/>
            <person name="Lapidus A."/>
            <person name="Glavina Del Rio T."/>
            <person name="Dalin E."/>
            <person name="Tice H."/>
            <person name="Bruce D."/>
            <person name="Goodwin L."/>
            <person name="Pitluck S."/>
            <person name="Chertkov O."/>
            <person name="Larimer F.W."/>
            <person name="Land M.L."/>
            <person name="Hauser L."/>
            <person name="Brettin T.S."/>
            <person name="Detter J.C."/>
            <person name="Han S."/>
            <person name="de Vos W.M."/>
            <person name="Janssen P.H."/>
            <person name="Smidt H."/>
        </authorList>
    </citation>
    <scope>NUCLEOTIDE SEQUENCE [LARGE SCALE GENOMIC DNA]</scope>
    <source>
        <strain evidence="3 4">Ellin514</strain>
    </source>
</reference>
<accession>B9XH97</accession>
<evidence type="ECO:0000313" key="4">
    <source>
        <dbReference type="Proteomes" id="UP000003688"/>
    </source>
</evidence>
<dbReference type="Proteomes" id="UP000003688">
    <property type="component" value="Unassembled WGS sequence"/>
</dbReference>
<dbReference type="EMBL" id="ABOX02000014">
    <property type="protein sequence ID" value="EEF60732.1"/>
    <property type="molecule type" value="Genomic_DNA"/>
</dbReference>
<evidence type="ECO:0000256" key="1">
    <source>
        <dbReference type="SAM" id="MobiDB-lite"/>
    </source>
</evidence>
<feature type="domain" description="3-keto-alpha-glucoside-1,2-lyase/3-keto-2-hydroxy-glucal hydratase" evidence="2">
    <location>
        <begin position="93"/>
        <end position="284"/>
    </location>
</feature>
<dbReference type="InterPro" id="IPR010496">
    <property type="entry name" value="AL/BT2_dom"/>
</dbReference>
<gene>
    <name evidence="3" type="ORF">Cflav_PD3590</name>
</gene>
<feature type="region of interest" description="Disordered" evidence="1">
    <location>
        <begin position="68"/>
        <end position="87"/>
    </location>
</feature>
<feature type="compositionally biased region" description="Basic and acidic residues" evidence="1">
    <location>
        <begin position="69"/>
        <end position="83"/>
    </location>
</feature>
<keyword evidence="4" id="KW-1185">Reference proteome</keyword>